<keyword evidence="3" id="KW-1185">Reference proteome</keyword>
<proteinExistence type="predicted"/>
<evidence type="ECO:0000313" key="2">
    <source>
        <dbReference type="EMBL" id="KAJ7736333.1"/>
    </source>
</evidence>
<feature type="compositionally biased region" description="Basic residues" evidence="1">
    <location>
        <begin position="221"/>
        <end position="237"/>
    </location>
</feature>
<protein>
    <submittedName>
        <fullName evidence="2">Uncharacterized protein</fullName>
    </submittedName>
</protein>
<dbReference type="Proteomes" id="UP001215280">
    <property type="component" value="Unassembled WGS sequence"/>
</dbReference>
<feature type="region of interest" description="Disordered" evidence="1">
    <location>
        <begin position="369"/>
        <end position="428"/>
    </location>
</feature>
<evidence type="ECO:0000313" key="3">
    <source>
        <dbReference type="Proteomes" id="UP001215280"/>
    </source>
</evidence>
<name>A0AAD7I6S2_9AGAR</name>
<evidence type="ECO:0000256" key="1">
    <source>
        <dbReference type="SAM" id="MobiDB-lite"/>
    </source>
</evidence>
<sequence>MGLQLEAQQRGLRFDVTATGLHPTVDQSRTLVERTSKLRRKIVSWMDIQRGFFPVVDRLRALHDAARAHSAKTQPIPSVQVFDIALWLPSAITKEAGQGRREQTTLMKELQMHEFRLRVGQGNEALHEIRCSLLVRTHLYKYKDENVQGVRENTRSNQKIAICNDRVRRMAAQYRAACRALVVLGEVLENDEWETTLKPLADTDLRGMPRATFADPARQKGAPKGKKRRMRRKRNRPKPPTEISWIWISQAAAAKPGEPVAMNEALRVEWAKTRARAMQWTEEVDLLEEEALRIVRFLTWQFGWWEALVDARCLPDGPQREGENAFALRQAKYKRDLCEKFEGMWAHLPEVIHEGRAGVSAAGATLPLAPSAADEPAPADEEWPADEEGDAYSEGEEEATDDESEDEGAFAVPPSARQAPASVLYLTE</sequence>
<dbReference type="AlphaFoldDB" id="A0AAD7I6S2"/>
<gene>
    <name evidence="2" type="ORF">DFH07DRAFT_966848</name>
</gene>
<feature type="compositionally biased region" description="Acidic residues" evidence="1">
    <location>
        <begin position="377"/>
        <end position="408"/>
    </location>
</feature>
<accession>A0AAD7I6S2</accession>
<reference evidence="2" key="1">
    <citation type="submission" date="2023-03" db="EMBL/GenBank/DDBJ databases">
        <title>Massive genome expansion in bonnet fungi (Mycena s.s.) driven by repeated elements and novel gene families across ecological guilds.</title>
        <authorList>
            <consortium name="Lawrence Berkeley National Laboratory"/>
            <person name="Harder C.B."/>
            <person name="Miyauchi S."/>
            <person name="Viragh M."/>
            <person name="Kuo A."/>
            <person name="Thoen E."/>
            <person name="Andreopoulos B."/>
            <person name="Lu D."/>
            <person name="Skrede I."/>
            <person name="Drula E."/>
            <person name="Henrissat B."/>
            <person name="Morin E."/>
            <person name="Kohler A."/>
            <person name="Barry K."/>
            <person name="LaButti K."/>
            <person name="Morin E."/>
            <person name="Salamov A."/>
            <person name="Lipzen A."/>
            <person name="Mereny Z."/>
            <person name="Hegedus B."/>
            <person name="Baldrian P."/>
            <person name="Stursova M."/>
            <person name="Weitz H."/>
            <person name="Taylor A."/>
            <person name="Grigoriev I.V."/>
            <person name="Nagy L.G."/>
            <person name="Martin F."/>
            <person name="Kauserud H."/>
        </authorList>
    </citation>
    <scope>NUCLEOTIDE SEQUENCE</scope>
    <source>
        <strain evidence="2">CBHHK188m</strain>
    </source>
</reference>
<dbReference type="EMBL" id="JARJLG010000149">
    <property type="protein sequence ID" value="KAJ7736333.1"/>
    <property type="molecule type" value="Genomic_DNA"/>
</dbReference>
<organism evidence="2 3">
    <name type="scientific">Mycena maculata</name>
    <dbReference type="NCBI Taxonomy" id="230809"/>
    <lineage>
        <taxon>Eukaryota</taxon>
        <taxon>Fungi</taxon>
        <taxon>Dikarya</taxon>
        <taxon>Basidiomycota</taxon>
        <taxon>Agaricomycotina</taxon>
        <taxon>Agaricomycetes</taxon>
        <taxon>Agaricomycetidae</taxon>
        <taxon>Agaricales</taxon>
        <taxon>Marasmiineae</taxon>
        <taxon>Mycenaceae</taxon>
        <taxon>Mycena</taxon>
    </lineage>
</organism>
<feature type="region of interest" description="Disordered" evidence="1">
    <location>
        <begin position="207"/>
        <end position="239"/>
    </location>
</feature>
<comment type="caution">
    <text evidence="2">The sequence shown here is derived from an EMBL/GenBank/DDBJ whole genome shotgun (WGS) entry which is preliminary data.</text>
</comment>